<evidence type="ECO:0000313" key="2">
    <source>
        <dbReference type="Proteomes" id="UP000183605"/>
    </source>
</evidence>
<sequence>MNKADAQETYSNMQKFINNLSQGAGLKSYSSNGDGVNSRAAASRYLRKAGYSQLADKYMEIAKLYNENEDFSKIAEREKEAAKLWQ</sequence>
<organism evidence="1 2">
    <name type="scientific">Candidatus Beckwithbacteria bacterium CG2_30_44_31</name>
    <dbReference type="NCBI Taxonomy" id="1805035"/>
    <lineage>
        <taxon>Bacteria</taxon>
        <taxon>Candidatus Beckwithiibacteriota</taxon>
    </lineage>
</organism>
<gene>
    <name evidence="1" type="ORF">AUK18_00500</name>
</gene>
<protein>
    <submittedName>
        <fullName evidence="1">Uncharacterized protein</fullName>
    </submittedName>
</protein>
<reference evidence="1 2" key="1">
    <citation type="journal article" date="2016" name="Environ. Microbiol.">
        <title>Genomic resolution of a cold subsurface aquifer community provides metabolic insights for novel microbes adapted to high CO concentrations.</title>
        <authorList>
            <person name="Probst A.J."/>
            <person name="Castelle C.J."/>
            <person name="Singh A."/>
            <person name="Brown C.T."/>
            <person name="Anantharaman K."/>
            <person name="Sharon I."/>
            <person name="Hug L.A."/>
            <person name="Burstein D."/>
            <person name="Emerson J.B."/>
            <person name="Thomas B.C."/>
            <person name="Banfield J.F."/>
        </authorList>
    </citation>
    <scope>NUCLEOTIDE SEQUENCE [LARGE SCALE GENOMIC DNA]</scope>
    <source>
        <strain evidence="1">CG2_30_44_31</strain>
    </source>
</reference>
<proteinExistence type="predicted"/>
<dbReference type="Proteomes" id="UP000183605">
    <property type="component" value="Unassembled WGS sequence"/>
</dbReference>
<accession>A0A1J5B0A5</accession>
<dbReference type="EMBL" id="MNXQ01000011">
    <property type="protein sequence ID" value="OIP04196.1"/>
    <property type="molecule type" value="Genomic_DNA"/>
</dbReference>
<name>A0A1J5B0A5_9BACT</name>
<dbReference type="AlphaFoldDB" id="A0A1J5B0A5"/>
<evidence type="ECO:0000313" key="1">
    <source>
        <dbReference type="EMBL" id="OIP04196.1"/>
    </source>
</evidence>
<comment type="caution">
    <text evidence="1">The sequence shown here is derived from an EMBL/GenBank/DDBJ whole genome shotgun (WGS) entry which is preliminary data.</text>
</comment>